<reference evidence="8 9" key="2">
    <citation type="submission" date="2012-08" db="EMBL/GenBank/DDBJ databases">
        <title>The Genome Sequence of Turicella otitidis ATCC 51513.</title>
        <authorList>
            <consortium name="The Broad Institute Genome Sequencing Platform"/>
            <person name="Earl A."/>
            <person name="Ward D."/>
            <person name="Feldgarden M."/>
            <person name="Gevers D."/>
            <person name="Huys G."/>
            <person name="Walker B."/>
            <person name="Young S.K."/>
            <person name="Zeng Q."/>
            <person name="Gargeya S."/>
            <person name="Fitzgerald M."/>
            <person name="Haas B."/>
            <person name="Abouelleil A."/>
            <person name="Alvarado L."/>
            <person name="Arachchi H.M."/>
            <person name="Berlin A.M."/>
            <person name="Chapman S.B."/>
            <person name="Goldberg J."/>
            <person name="Griggs A."/>
            <person name="Gujja S."/>
            <person name="Hansen M."/>
            <person name="Howarth C."/>
            <person name="Imamovic A."/>
            <person name="Larimer J."/>
            <person name="McCowen C."/>
            <person name="Montmayeur A."/>
            <person name="Murphy C."/>
            <person name="Neiman D."/>
            <person name="Pearson M."/>
            <person name="Priest M."/>
            <person name="Roberts A."/>
            <person name="Saif S."/>
            <person name="Shea T."/>
            <person name="Sisk P."/>
            <person name="Sykes S."/>
            <person name="Wortman J."/>
            <person name="Nusbaum C."/>
            <person name="Birren B."/>
        </authorList>
    </citation>
    <scope>NUCLEOTIDE SEQUENCE [LARGE SCALE GENOMIC DNA]</scope>
    <source>
        <strain evidence="8 9">ATCC 51513</strain>
    </source>
</reference>
<reference evidence="7 10" key="1">
    <citation type="journal article" date="2012" name="J. Bacteriol.">
        <title>Draft Genome Sequence of Turicella otitidis ATCC 51513, Isolated from Middle Ear Fluid from a Child with Otitis Media.</title>
        <authorList>
            <person name="Brinkrolf K."/>
            <person name="Schneider J."/>
            <person name="Knecht M."/>
            <person name="Ruckert C."/>
            <person name="Tauch A."/>
        </authorList>
    </citation>
    <scope>NUCLEOTIDE SEQUENCE [LARGE SCALE GENOMIC DNA]</scope>
    <source>
        <strain evidence="7 10">ATCC 51513</strain>
    </source>
</reference>
<dbReference type="SUPFAM" id="SSF55874">
    <property type="entry name" value="ATPase domain of HSP90 chaperone/DNA topoisomerase II/histidine kinase"/>
    <property type="match status" value="1"/>
</dbReference>
<dbReference type="AlphaFoldDB" id="I7L895"/>
<sequence length="397" mass="41208">MTRPAPLEAILSTLRGAVHAVLAALLVVAALSFLAENPAGGRTALGLGLAGVLGAAYLLGVLAAPLGPPRWAGIAWLAALVALWAALVVVSDSFVWLLFPLVFVVLSQLPPAAGAAALAAMWALAALVPYRDNGVAGVVGPAFGVLVAAGAYWGYRALSAEAQQFRRLAEELREARGRLLEAENAAGRLAERQRLSAEIHDTLAQGFNSIVLLSRAARGQLAGIDAPGEQAAKLRSHVAAIEDTASDNLAEARRLVAGRAAPARPLSEALRELAAKARRRERDLGRDVLIEVDAPEAGPLPDSAAAALYRIAAEALANALRHGEPSRVRLTLNHFGDEVALDVFDDGRGFDPDAVETTAEHGFGIAGMRRRAAAAGGELTVDSEPGATVVAATIPLR</sequence>
<evidence type="ECO:0000256" key="2">
    <source>
        <dbReference type="ARBA" id="ARBA00022777"/>
    </source>
</evidence>
<evidence type="ECO:0000259" key="6">
    <source>
        <dbReference type="PROSITE" id="PS50109"/>
    </source>
</evidence>
<feature type="transmembrane region" description="Helical" evidence="5">
    <location>
        <begin position="47"/>
        <end position="67"/>
    </location>
</feature>
<dbReference type="EC" id="2.7.13.3" evidence="7"/>
<comment type="caution">
    <text evidence="7">The sequence shown here is derived from an EMBL/GenBank/DDBJ whole genome shotgun (WGS) entry which is preliminary data.</text>
</comment>
<dbReference type="PANTHER" id="PTHR24421">
    <property type="entry name" value="NITRATE/NITRITE SENSOR PROTEIN NARX-RELATED"/>
    <property type="match status" value="1"/>
</dbReference>
<evidence type="ECO:0000313" key="9">
    <source>
        <dbReference type="Proteomes" id="UP000006078"/>
    </source>
</evidence>
<evidence type="ECO:0000313" key="10">
    <source>
        <dbReference type="Proteomes" id="UP000011016"/>
    </source>
</evidence>
<evidence type="ECO:0000313" key="8">
    <source>
        <dbReference type="EMBL" id="EJZ82961.1"/>
    </source>
</evidence>
<name>I7L895_9CORY</name>
<feature type="transmembrane region" description="Helical" evidence="5">
    <location>
        <begin position="111"/>
        <end position="128"/>
    </location>
</feature>
<feature type="coiled-coil region" evidence="4">
    <location>
        <begin position="155"/>
        <end position="192"/>
    </location>
</feature>
<dbReference type="RefSeq" id="WP_004600033.1">
    <property type="nucleotide sequence ID" value="NZ_HF541865.1"/>
</dbReference>
<dbReference type="EMBL" id="AHAE01000006">
    <property type="protein sequence ID" value="EJZ82961.1"/>
    <property type="molecule type" value="Genomic_DNA"/>
</dbReference>
<dbReference type="SMART" id="SM00387">
    <property type="entry name" value="HATPase_c"/>
    <property type="match status" value="1"/>
</dbReference>
<dbReference type="GO" id="GO:0046983">
    <property type="term" value="F:protein dimerization activity"/>
    <property type="evidence" value="ECO:0007669"/>
    <property type="project" value="InterPro"/>
</dbReference>
<keyword evidence="5" id="KW-0812">Transmembrane</keyword>
<dbReference type="CDD" id="cd16917">
    <property type="entry name" value="HATPase_UhpB-NarQ-NarX-like"/>
    <property type="match status" value="1"/>
</dbReference>
<accession>I7L895</accession>
<protein>
    <submittedName>
        <fullName evidence="7">Histidine kinase</fullName>
        <ecNumber evidence="7">2.7.13.3</ecNumber>
    </submittedName>
</protein>
<dbReference type="Proteomes" id="UP000011016">
    <property type="component" value="Unassembled WGS sequence"/>
</dbReference>
<keyword evidence="2 7" id="KW-0418">Kinase</keyword>
<keyword evidence="5" id="KW-1133">Transmembrane helix</keyword>
<dbReference type="Pfam" id="PF07730">
    <property type="entry name" value="HisKA_3"/>
    <property type="match status" value="1"/>
</dbReference>
<dbReference type="GO" id="GO:0016020">
    <property type="term" value="C:membrane"/>
    <property type="evidence" value="ECO:0007669"/>
    <property type="project" value="InterPro"/>
</dbReference>
<dbReference type="Gene3D" id="1.20.5.1930">
    <property type="match status" value="1"/>
</dbReference>
<feature type="domain" description="Histidine kinase" evidence="6">
    <location>
        <begin position="265"/>
        <end position="397"/>
    </location>
</feature>
<evidence type="ECO:0000313" key="7">
    <source>
        <dbReference type="EMBL" id="CCI83102.1"/>
    </source>
</evidence>
<dbReference type="eggNOG" id="COG4585">
    <property type="taxonomic scope" value="Bacteria"/>
</dbReference>
<dbReference type="InterPro" id="IPR036890">
    <property type="entry name" value="HATPase_C_sf"/>
</dbReference>
<dbReference type="GO" id="GO:0000155">
    <property type="term" value="F:phosphorelay sensor kinase activity"/>
    <property type="evidence" value="ECO:0007669"/>
    <property type="project" value="InterPro"/>
</dbReference>
<dbReference type="Pfam" id="PF02518">
    <property type="entry name" value="HATPase_c"/>
    <property type="match status" value="1"/>
</dbReference>
<organism evidence="7 10">
    <name type="scientific">Corynebacterium otitidis ATCC 51513</name>
    <dbReference type="NCBI Taxonomy" id="883169"/>
    <lineage>
        <taxon>Bacteria</taxon>
        <taxon>Bacillati</taxon>
        <taxon>Actinomycetota</taxon>
        <taxon>Actinomycetes</taxon>
        <taxon>Mycobacteriales</taxon>
        <taxon>Corynebacteriaceae</taxon>
        <taxon>Corynebacterium</taxon>
    </lineage>
</organism>
<feature type="transmembrane region" description="Helical" evidence="5">
    <location>
        <begin position="74"/>
        <end position="99"/>
    </location>
</feature>
<dbReference type="PROSITE" id="PS50109">
    <property type="entry name" value="HIS_KIN"/>
    <property type="match status" value="1"/>
</dbReference>
<evidence type="ECO:0000256" key="1">
    <source>
        <dbReference type="ARBA" id="ARBA00022679"/>
    </source>
</evidence>
<keyword evidence="9" id="KW-1185">Reference proteome</keyword>
<feature type="transmembrane region" description="Helical" evidence="5">
    <location>
        <begin position="12"/>
        <end position="35"/>
    </location>
</feature>
<dbReference type="Gene3D" id="3.30.565.10">
    <property type="entry name" value="Histidine kinase-like ATPase, C-terminal domain"/>
    <property type="match status" value="1"/>
</dbReference>
<evidence type="ECO:0000256" key="5">
    <source>
        <dbReference type="SAM" id="Phobius"/>
    </source>
</evidence>
<keyword evidence="1 7" id="KW-0808">Transferase</keyword>
<feature type="transmembrane region" description="Helical" evidence="5">
    <location>
        <begin position="135"/>
        <end position="155"/>
    </location>
</feature>
<dbReference type="EMBL" id="CAJZ01000047">
    <property type="protein sequence ID" value="CCI83102.1"/>
    <property type="molecule type" value="Genomic_DNA"/>
</dbReference>
<dbReference type="InterPro" id="IPR017205">
    <property type="entry name" value="Sig_transdc_His_kinase_ChrS"/>
</dbReference>
<dbReference type="PANTHER" id="PTHR24421:SF62">
    <property type="entry name" value="SENSORY TRANSDUCTION HISTIDINE KINASE"/>
    <property type="match status" value="1"/>
</dbReference>
<evidence type="ECO:0000256" key="4">
    <source>
        <dbReference type="SAM" id="Coils"/>
    </source>
</evidence>
<dbReference type="OrthoDB" id="144293at2"/>
<proteinExistence type="predicted"/>
<dbReference type="Proteomes" id="UP000006078">
    <property type="component" value="Unassembled WGS sequence"/>
</dbReference>
<dbReference type="PIRSF" id="PIRSF037434">
    <property type="entry name" value="STHK_ChrS"/>
    <property type="match status" value="1"/>
</dbReference>
<keyword evidence="4" id="KW-0175">Coiled coil</keyword>
<dbReference type="InterPro" id="IPR050482">
    <property type="entry name" value="Sensor_HK_TwoCompSys"/>
</dbReference>
<keyword evidence="3" id="KW-0902">Two-component regulatory system</keyword>
<evidence type="ECO:0000256" key="3">
    <source>
        <dbReference type="ARBA" id="ARBA00023012"/>
    </source>
</evidence>
<dbReference type="HOGENOM" id="CLU_000445_20_15_11"/>
<keyword evidence="5" id="KW-0472">Membrane</keyword>
<dbReference type="InterPro" id="IPR005467">
    <property type="entry name" value="His_kinase_dom"/>
</dbReference>
<dbReference type="InterPro" id="IPR011712">
    <property type="entry name" value="Sig_transdc_His_kin_sub3_dim/P"/>
</dbReference>
<dbReference type="InterPro" id="IPR003594">
    <property type="entry name" value="HATPase_dom"/>
</dbReference>
<dbReference type="PATRIC" id="fig|883169.3.peg.137"/>
<gene>
    <name evidence="7" type="primary">chrS</name>
    <name evidence="7" type="ORF">BN46_0354</name>
    <name evidence="8" type="ORF">HMPREF9719_00143</name>
</gene>
<dbReference type="STRING" id="29321.AAV33_01805"/>